<protein>
    <submittedName>
        <fullName evidence="2">Uncharacterized protein</fullName>
    </submittedName>
</protein>
<dbReference type="GeneID" id="64595161"/>
<feature type="region of interest" description="Disordered" evidence="1">
    <location>
        <begin position="21"/>
        <end position="55"/>
    </location>
</feature>
<reference evidence="2" key="1">
    <citation type="journal article" date="2020" name="New Phytol.">
        <title>Comparative genomics reveals dynamic genome evolution in host specialist ectomycorrhizal fungi.</title>
        <authorList>
            <person name="Lofgren L.A."/>
            <person name="Nguyen N.H."/>
            <person name="Vilgalys R."/>
            <person name="Ruytinx J."/>
            <person name="Liao H.L."/>
            <person name="Branco S."/>
            <person name="Kuo A."/>
            <person name="LaButti K."/>
            <person name="Lipzen A."/>
            <person name="Andreopoulos W."/>
            <person name="Pangilinan J."/>
            <person name="Riley R."/>
            <person name="Hundley H."/>
            <person name="Na H."/>
            <person name="Barry K."/>
            <person name="Grigoriev I.V."/>
            <person name="Stajich J.E."/>
            <person name="Kennedy P.G."/>
        </authorList>
    </citation>
    <scope>NUCLEOTIDE SEQUENCE</scope>
    <source>
        <strain evidence="2">S12</strain>
    </source>
</reference>
<accession>A0A9P7DYQ2</accession>
<dbReference type="EMBL" id="JABBWE010000002">
    <property type="protein sequence ID" value="KAG1806596.1"/>
    <property type="molecule type" value="Genomic_DNA"/>
</dbReference>
<evidence type="ECO:0000256" key="1">
    <source>
        <dbReference type="SAM" id="MobiDB-lite"/>
    </source>
</evidence>
<name>A0A9P7DYQ2_9AGAM</name>
<dbReference type="AlphaFoldDB" id="A0A9P7DYQ2"/>
<dbReference type="OrthoDB" id="2679089at2759"/>
<dbReference type="Proteomes" id="UP000719766">
    <property type="component" value="Unassembled WGS sequence"/>
</dbReference>
<comment type="caution">
    <text evidence="2">The sequence shown here is derived from an EMBL/GenBank/DDBJ whole genome shotgun (WGS) entry which is preliminary data.</text>
</comment>
<evidence type="ECO:0000313" key="3">
    <source>
        <dbReference type="Proteomes" id="UP000719766"/>
    </source>
</evidence>
<dbReference type="RefSeq" id="XP_041167067.1">
    <property type="nucleotide sequence ID" value="XM_041301397.1"/>
</dbReference>
<evidence type="ECO:0000313" key="2">
    <source>
        <dbReference type="EMBL" id="KAG1806596.1"/>
    </source>
</evidence>
<gene>
    <name evidence="2" type="ORF">HD556DRAFT_1322931</name>
</gene>
<proteinExistence type="predicted"/>
<sequence length="99" mass="11335">MPTQQGFMFVRPWDRSPLELPDFADLQDNSESEGDCCTPPSSPSDGSHSRSLVKQEVDDLESRALRLLGRPFGAFLLARRRIQEDHLRRIVISLHRSKM</sequence>
<organism evidence="2 3">
    <name type="scientific">Suillus plorans</name>
    <dbReference type="NCBI Taxonomy" id="116603"/>
    <lineage>
        <taxon>Eukaryota</taxon>
        <taxon>Fungi</taxon>
        <taxon>Dikarya</taxon>
        <taxon>Basidiomycota</taxon>
        <taxon>Agaricomycotina</taxon>
        <taxon>Agaricomycetes</taxon>
        <taxon>Agaricomycetidae</taxon>
        <taxon>Boletales</taxon>
        <taxon>Suillineae</taxon>
        <taxon>Suillaceae</taxon>
        <taxon>Suillus</taxon>
    </lineage>
</organism>
<keyword evidence="3" id="KW-1185">Reference proteome</keyword>